<reference evidence="4" key="1">
    <citation type="submission" date="2014-11" db="EMBL/GenBank/DDBJ databases">
        <title>Genome sequencing of Roseivirga sp. D-25.</title>
        <authorList>
            <person name="Selvaratnam C."/>
            <person name="Thevarajoo S."/>
            <person name="Goh K.M."/>
            <person name="Eee R."/>
            <person name="Chan K.-G."/>
            <person name="Chong C.S."/>
        </authorList>
    </citation>
    <scope>NUCLEOTIDE SEQUENCE [LARGE SCALE GENOMIC DNA]</scope>
    <source>
        <strain evidence="4">D-25</strain>
    </source>
</reference>
<evidence type="ECO:0000313" key="3">
    <source>
        <dbReference type="EMBL" id="KOF02730.1"/>
    </source>
</evidence>
<gene>
    <name evidence="3" type="ORF">OB69_10480</name>
</gene>
<keyword evidence="2" id="KW-0472">Membrane</keyword>
<proteinExistence type="predicted"/>
<evidence type="ECO:0000256" key="2">
    <source>
        <dbReference type="SAM" id="Phobius"/>
    </source>
</evidence>
<dbReference type="AlphaFoldDB" id="A0A0L8AKN8"/>
<accession>A0A0L8AKN8</accession>
<comment type="caution">
    <text evidence="3">The sequence shown here is derived from an EMBL/GenBank/DDBJ whole genome shotgun (WGS) entry which is preliminary data.</text>
</comment>
<sequence>MKGNPIDDLFREKLGNHKITPPANAWSQIEGNLAKKKKGAFFWLSIAASVAIILTAGALYINQSEKSGADLEQLQANKEVENEAVKTPDQNNIDTPSKEKQNTKDQSQEKEAAPSIQFVQPQQIAAPSKLTAQVDTKPTVDMIETVDQSRVIINIDKIDIAQTLSVNTSVDFDYLKLMPLTLKDYTDESFEIDMQNKKKFSMMDGLISIAKGVSKTKETLSDLRTAKNEFVTNELKYGSIDQEEEENAPNFKQEK</sequence>
<keyword evidence="2" id="KW-0812">Transmembrane</keyword>
<organism evidence="3 4">
    <name type="scientific">Roseivirga seohaensis subsp. aquiponti</name>
    <dbReference type="NCBI Taxonomy" id="1566026"/>
    <lineage>
        <taxon>Bacteria</taxon>
        <taxon>Pseudomonadati</taxon>
        <taxon>Bacteroidota</taxon>
        <taxon>Cytophagia</taxon>
        <taxon>Cytophagales</taxon>
        <taxon>Roseivirgaceae</taxon>
        <taxon>Roseivirga</taxon>
    </lineage>
</organism>
<evidence type="ECO:0000256" key="1">
    <source>
        <dbReference type="SAM" id="MobiDB-lite"/>
    </source>
</evidence>
<dbReference type="PATRIC" id="fig|1566026.4.peg.381"/>
<dbReference type="OrthoDB" id="849204at2"/>
<dbReference type="Proteomes" id="UP000036908">
    <property type="component" value="Unassembled WGS sequence"/>
</dbReference>
<feature type="compositionally biased region" description="Basic and acidic residues" evidence="1">
    <location>
        <begin position="96"/>
        <end position="112"/>
    </location>
</feature>
<protein>
    <submittedName>
        <fullName evidence="3">Uncharacterized protein</fullName>
    </submittedName>
</protein>
<feature type="region of interest" description="Disordered" evidence="1">
    <location>
        <begin position="80"/>
        <end position="115"/>
    </location>
</feature>
<evidence type="ECO:0000313" key="4">
    <source>
        <dbReference type="Proteomes" id="UP000036908"/>
    </source>
</evidence>
<dbReference type="RefSeq" id="WP_053223675.1">
    <property type="nucleotide sequence ID" value="NZ_JSVA01000010.1"/>
</dbReference>
<dbReference type="EMBL" id="JSVA01000010">
    <property type="protein sequence ID" value="KOF02730.1"/>
    <property type="molecule type" value="Genomic_DNA"/>
</dbReference>
<feature type="transmembrane region" description="Helical" evidence="2">
    <location>
        <begin position="40"/>
        <end position="61"/>
    </location>
</feature>
<keyword evidence="2" id="KW-1133">Transmembrane helix</keyword>
<name>A0A0L8AKN8_9BACT</name>
<keyword evidence="4" id="KW-1185">Reference proteome</keyword>